<accession>A0ABT4XNP9</accession>
<keyword evidence="2" id="KW-0472">Membrane</keyword>
<dbReference type="EMBL" id="JAQIOY010000001">
    <property type="protein sequence ID" value="MDA7423577.1"/>
    <property type="molecule type" value="Genomic_DNA"/>
</dbReference>
<gene>
    <name evidence="3" type="ORF">PFY00_02445</name>
</gene>
<feature type="transmembrane region" description="Helical" evidence="2">
    <location>
        <begin position="91"/>
        <end position="112"/>
    </location>
</feature>
<keyword evidence="4" id="KW-1185">Reference proteome</keyword>
<feature type="transmembrane region" description="Helical" evidence="2">
    <location>
        <begin position="60"/>
        <end position="79"/>
    </location>
</feature>
<proteinExistence type="predicted"/>
<dbReference type="InterPro" id="IPR008523">
    <property type="entry name" value="DUF805"/>
</dbReference>
<dbReference type="RefSeq" id="WP_271430923.1">
    <property type="nucleotide sequence ID" value="NZ_JAQIOY010000001.1"/>
</dbReference>
<name>A0ABT4XNP9_9RHOB</name>
<organism evidence="3 4">
    <name type="scientific">Thalassococcus lentus</name>
    <dbReference type="NCBI Taxonomy" id="1210524"/>
    <lineage>
        <taxon>Bacteria</taxon>
        <taxon>Pseudomonadati</taxon>
        <taxon>Pseudomonadota</taxon>
        <taxon>Alphaproteobacteria</taxon>
        <taxon>Rhodobacterales</taxon>
        <taxon>Roseobacteraceae</taxon>
        <taxon>Thalassococcus</taxon>
    </lineage>
</organism>
<evidence type="ECO:0000313" key="3">
    <source>
        <dbReference type="EMBL" id="MDA7423577.1"/>
    </source>
</evidence>
<dbReference type="PANTHER" id="PTHR34980:SF2">
    <property type="entry name" value="INNER MEMBRANE PROTEIN YHAH-RELATED"/>
    <property type="match status" value="1"/>
</dbReference>
<comment type="caution">
    <text evidence="3">The sequence shown here is derived from an EMBL/GenBank/DDBJ whole genome shotgun (WGS) entry which is preliminary data.</text>
</comment>
<reference evidence="3 4" key="1">
    <citation type="submission" date="2023-01" db="EMBL/GenBank/DDBJ databases">
        <title>Thalassococcus onchidii sp. nov., isolated from a marine invertebrate from the South China Sea.</title>
        <authorList>
            <person name="Xu S."/>
            <person name="Liu Z."/>
            <person name="Xu Y."/>
        </authorList>
    </citation>
    <scope>NUCLEOTIDE SEQUENCE [LARGE SCALE GENOMIC DNA]</scope>
    <source>
        <strain evidence="3 4">KCTC 32084</strain>
    </source>
</reference>
<dbReference type="Proteomes" id="UP001210720">
    <property type="component" value="Unassembled WGS sequence"/>
</dbReference>
<evidence type="ECO:0000313" key="4">
    <source>
        <dbReference type="Proteomes" id="UP001210720"/>
    </source>
</evidence>
<feature type="region of interest" description="Disordered" evidence="1">
    <location>
        <begin position="120"/>
        <end position="145"/>
    </location>
</feature>
<evidence type="ECO:0000256" key="1">
    <source>
        <dbReference type="SAM" id="MobiDB-lite"/>
    </source>
</evidence>
<sequence>MFGPIASFENFMFNAFNFTGRATRAEYWWVYFIRFVLFFACLIADVIAAGMAQTVSINPLAYFTPWAILLTIIPATSLLARRLHDTGRSSFWILVALVPGIGLPWLTAILCAKSEDQDNKWGPMRSPSGLRPKQKTASGKTKSDPMMGYVTLLKASREPTPEEVAAQREQISEYYRTQVLGARQASA</sequence>
<keyword evidence="2" id="KW-0812">Transmembrane</keyword>
<dbReference type="Pfam" id="PF05656">
    <property type="entry name" value="DUF805"/>
    <property type="match status" value="1"/>
</dbReference>
<keyword evidence="2" id="KW-1133">Transmembrane helix</keyword>
<feature type="transmembrane region" description="Helical" evidence="2">
    <location>
        <begin position="28"/>
        <end position="48"/>
    </location>
</feature>
<evidence type="ECO:0000256" key="2">
    <source>
        <dbReference type="SAM" id="Phobius"/>
    </source>
</evidence>
<dbReference type="PANTHER" id="PTHR34980">
    <property type="entry name" value="INNER MEMBRANE PROTEIN-RELATED-RELATED"/>
    <property type="match status" value="1"/>
</dbReference>
<protein>
    <submittedName>
        <fullName evidence="3">DUF805 domain-containing protein</fullName>
    </submittedName>
</protein>